<evidence type="ECO:0000313" key="2">
    <source>
        <dbReference type="EMBL" id="PRQ74349.1"/>
    </source>
</evidence>
<accession>A0A2T0A8P1</accession>
<evidence type="ECO:0000256" key="1">
    <source>
        <dbReference type="SAM" id="MobiDB-lite"/>
    </source>
</evidence>
<name>A0A2T0A8P1_RHOTO</name>
<dbReference type="AlphaFoldDB" id="A0A2T0A8P1"/>
<organism evidence="2 3">
    <name type="scientific">Rhodotorula toruloides</name>
    <name type="common">Yeast</name>
    <name type="synonym">Rhodosporidium toruloides</name>
    <dbReference type="NCBI Taxonomy" id="5286"/>
    <lineage>
        <taxon>Eukaryota</taxon>
        <taxon>Fungi</taxon>
        <taxon>Dikarya</taxon>
        <taxon>Basidiomycota</taxon>
        <taxon>Pucciniomycotina</taxon>
        <taxon>Microbotryomycetes</taxon>
        <taxon>Sporidiobolales</taxon>
        <taxon>Sporidiobolaceae</taxon>
        <taxon>Rhodotorula</taxon>
    </lineage>
</organism>
<proteinExistence type="predicted"/>
<evidence type="ECO:0000313" key="3">
    <source>
        <dbReference type="Proteomes" id="UP000239560"/>
    </source>
</evidence>
<reference evidence="2 3" key="1">
    <citation type="journal article" date="2018" name="Elife">
        <title>Functional genomics of lipid metabolism in the oleaginous yeast Rhodosporidium toruloides.</title>
        <authorList>
            <person name="Coradetti S.T."/>
            <person name="Pinel D."/>
            <person name="Geiselman G."/>
            <person name="Ito M."/>
            <person name="Mondo S."/>
            <person name="Reilly M.C."/>
            <person name="Cheng Y.F."/>
            <person name="Bauer S."/>
            <person name="Grigoriev I."/>
            <person name="Gladden J.M."/>
            <person name="Simmons B.A."/>
            <person name="Brem R."/>
            <person name="Arkin A.P."/>
            <person name="Skerker J.M."/>
        </authorList>
    </citation>
    <scope>NUCLEOTIDE SEQUENCE [LARGE SCALE GENOMIC DNA]</scope>
    <source>
        <strain evidence="2 3">NBRC 0880</strain>
    </source>
</reference>
<feature type="compositionally biased region" description="Low complexity" evidence="1">
    <location>
        <begin position="298"/>
        <end position="308"/>
    </location>
</feature>
<feature type="region of interest" description="Disordered" evidence="1">
    <location>
        <begin position="169"/>
        <end position="207"/>
    </location>
</feature>
<feature type="compositionally biased region" description="Low complexity" evidence="1">
    <location>
        <begin position="171"/>
        <end position="190"/>
    </location>
</feature>
<dbReference type="EMBL" id="LCTV02000006">
    <property type="protein sequence ID" value="PRQ74349.1"/>
    <property type="molecule type" value="Genomic_DNA"/>
</dbReference>
<comment type="caution">
    <text evidence="2">The sequence shown here is derived from an EMBL/GenBank/DDBJ whole genome shotgun (WGS) entry which is preliminary data.</text>
</comment>
<dbReference type="OrthoDB" id="10405036at2759"/>
<feature type="compositionally biased region" description="Basic residues" evidence="1">
    <location>
        <begin position="261"/>
        <end position="271"/>
    </location>
</feature>
<gene>
    <name evidence="2" type="ORF">AAT19DRAFT_14702</name>
</gene>
<sequence>MANTAQRLSISVHPDLRDDWTALADAVELFIPKDPGCREYTRTRAYTLFPSSFVTPDWPAVQTALVAQFGAEKGDDQVGIETGVYGAAYIAGVLKETLVPDDRLCLQAIKVWLRRFTIALNACTLGVNQPNGIASPASAVRNASAATTAALIAALPAHHAVGELGASLVRTPSNSTSTSSDSTSASQKGSDANSPTPFSTPEPDVDRTTRHARLAGAPSPSPKPEVKLENVALDPILRPVATTRLLRPKTEDLGPAPAPNKVRRRSSRLARSRSPSPDLEDTKPFASPAPARKKRKTAAASPSLSPSPQHEAPQMSAAQYFASVFRCFRGLDGLDLEPDAPLRDPRLAALDCAFKRSVIAGPKVKAMFHGVREDGYKASRNFVAIWPKHNLCAPDTFAYGRSIAILADEAKLDQYSEVVVPPHRSDDDSRPSKPVDAPEGVQVLLGNELRNGTWWHYKGWAQIAYDGRTASTGFELPTGPGAFDSLHPDLQNALAERTKTKELRVSLADWGFECGRGGCITVDSMRRDLEQGKAGSFVVRFLVLRFVDFDQDAYDGWDAARRSLTT</sequence>
<dbReference type="Proteomes" id="UP000239560">
    <property type="component" value="Unassembled WGS sequence"/>
</dbReference>
<protein>
    <submittedName>
        <fullName evidence="2">Uncharacterized protein</fullName>
    </submittedName>
</protein>
<feature type="region of interest" description="Disordered" evidence="1">
    <location>
        <begin position="243"/>
        <end position="313"/>
    </location>
</feature>